<accession>A0A419SQD7</accession>
<evidence type="ECO:0000256" key="3">
    <source>
        <dbReference type="ARBA" id="ARBA00022603"/>
    </source>
</evidence>
<sequence length="431" mass="49640">MNSLINNEVKQTKSKTDTSSTFINNMRLPIHRWFRYSAGFSAEWVEEVIKSNLNSYQELDNFKVFDPFTGSGTVLLASDKLGVSSMGTEVHPFVSRITEAKLHWNTSVDKFRSFADRILERSIQNVGSTEGFPDLIYKCYSPESLEQLSSIRDAVREYRDGSPEYQLSWLALVSILRMCSSVGTASWQYVLPNQTKARVAIPFEAYEKQINMMIDDMLEMQSGTGTAKAKFYQEDSRDCPSISDNSIDLVITSPPYANNYDYADATRLEMSFFGEVSGWGDLREKVSKYLIRSCTQHVSKYRKETFEILKDDGLVPIYEEILDVCQQLDEERLTRAGRKNYHTMIATYFFDLAKVWIELRRVCKEGSNVCFVIGDSAPYGVYVPVDRWMGELALAAGFKDYYFEKTRDRNVKWKNRKHDVLLKEGRLWVKG</sequence>
<dbReference type="AlphaFoldDB" id="A0A419SQD7"/>
<dbReference type="EC" id="2.1.1.113" evidence="2"/>
<dbReference type="Gene3D" id="3.40.50.150">
    <property type="entry name" value="Vaccinia Virus protein VP39"/>
    <property type="match status" value="2"/>
</dbReference>
<proteinExistence type="inferred from homology"/>
<dbReference type="GO" id="GO:0009307">
    <property type="term" value="P:DNA restriction-modification system"/>
    <property type="evidence" value="ECO:0007669"/>
    <property type="project" value="UniProtKB-KW"/>
</dbReference>
<keyword evidence="4" id="KW-0808">Transferase</keyword>
<name>A0A419SQD7_9BACL</name>
<keyword evidence="3 8" id="KW-0489">Methyltransferase</keyword>
<evidence type="ECO:0000256" key="4">
    <source>
        <dbReference type="ARBA" id="ARBA00022679"/>
    </source>
</evidence>
<keyword evidence="5" id="KW-0949">S-adenosyl-L-methionine</keyword>
<dbReference type="InterPro" id="IPR029063">
    <property type="entry name" value="SAM-dependent_MTases_sf"/>
</dbReference>
<evidence type="ECO:0000256" key="7">
    <source>
        <dbReference type="ARBA" id="ARBA00049120"/>
    </source>
</evidence>
<dbReference type="GO" id="GO:0015667">
    <property type="term" value="F:site-specific DNA-methyltransferase (cytosine-N4-specific) activity"/>
    <property type="evidence" value="ECO:0007669"/>
    <property type="project" value="UniProtKB-EC"/>
</dbReference>
<comment type="catalytic activity">
    <reaction evidence="7">
        <text>a 2'-deoxycytidine in DNA + S-adenosyl-L-methionine = an N(4)-methyl-2'-deoxycytidine in DNA + S-adenosyl-L-homocysteine + H(+)</text>
        <dbReference type="Rhea" id="RHEA:16857"/>
        <dbReference type="Rhea" id="RHEA-COMP:11369"/>
        <dbReference type="Rhea" id="RHEA-COMP:13674"/>
        <dbReference type="ChEBI" id="CHEBI:15378"/>
        <dbReference type="ChEBI" id="CHEBI:57856"/>
        <dbReference type="ChEBI" id="CHEBI:59789"/>
        <dbReference type="ChEBI" id="CHEBI:85452"/>
        <dbReference type="ChEBI" id="CHEBI:137933"/>
        <dbReference type="EC" id="2.1.1.113"/>
    </reaction>
</comment>
<keyword evidence="9" id="KW-1185">Reference proteome</keyword>
<evidence type="ECO:0000256" key="2">
    <source>
        <dbReference type="ARBA" id="ARBA00012185"/>
    </source>
</evidence>
<comment type="similarity">
    <text evidence="1">Belongs to the N(4)/N(6)-methyltransferase family. N(4) subfamily.</text>
</comment>
<dbReference type="PROSITE" id="PS00093">
    <property type="entry name" value="N4_MTASE"/>
    <property type="match status" value="1"/>
</dbReference>
<dbReference type="SUPFAM" id="SSF53335">
    <property type="entry name" value="S-adenosyl-L-methionine-dependent methyltransferases"/>
    <property type="match status" value="2"/>
</dbReference>
<evidence type="ECO:0000256" key="5">
    <source>
        <dbReference type="ARBA" id="ARBA00022691"/>
    </source>
</evidence>
<reference evidence="8 9" key="1">
    <citation type="submission" date="2016-08" db="EMBL/GenBank/DDBJ databases">
        <title>Novel Firmicute Genomes.</title>
        <authorList>
            <person name="Poppleton D.I."/>
            <person name="Gribaldo S."/>
        </authorList>
    </citation>
    <scope>NUCLEOTIDE SEQUENCE [LARGE SCALE GENOMIC DNA]</scope>
    <source>
        <strain evidence="8 9">RAOx-1</strain>
    </source>
</reference>
<organism evidence="8 9">
    <name type="scientific">Ammoniphilus oxalaticus</name>
    <dbReference type="NCBI Taxonomy" id="66863"/>
    <lineage>
        <taxon>Bacteria</taxon>
        <taxon>Bacillati</taxon>
        <taxon>Bacillota</taxon>
        <taxon>Bacilli</taxon>
        <taxon>Bacillales</taxon>
        <taxon>Paenibacillaceae</taxon>
        <taxon>Aneurinibacillus group</taxon>
        <taxon>Ammoniphilus</taxon>
    </lineage>
</organism>
<dbReference type="GO" id="GO:0032259">
    <property type="term" value="P:methylation"/>
    <property type="evidence" value="ECO:0007669"/>
    <property type="project" value="UniProtKB-KW"/>
</dbReference>
<protein>
    <recommendedName>
        <fullName evidence="2">site-specific DNA-methyltransferase (cytosine-N(4)-specific)</fullName>
        <ecNumber evidence="2">2.1.1.113</ecNumber>
    </recommendedName>
</protein>
<gene>
    <name evidence="8" type="ORF">BEP19_16890</name>
</gene>
<keyword evidence="6" id="KW-0680">Restriction system</keyword>
<comment type="caution">
    <text evidence="8">The sequence shown here is derived from an EMBL/GenBank/DDBJ whole genome shotgun (WGS) entry which is preliminary data.</text>
</comment>
<evidence type="ECO:0000313" key="8">
    <source>
        <dbReference type="EMBL" id="RKD26513.1"/>
    </source>
</evidence>
<dbReference type="InterPro" id="IPR017985">
    <property type="entry name" value="MeTrfase_CN4_CS"/>
</dbReference>
<dbReference type="RefSeq" id="WP_170145225.1">
    <property type="nucleotide sequence ID" value="NZ_MCHY01000003.1"/>
</dbReference>
<evidence type="ECO:0000256" key="6">
    <source>
        <dbReference type="ARBA" id="ARBA00022747"/>
    </source>
</evidence>
<dbReference type="EMBL" id="MCHY01000003">
    <property type="protein sequence ID" value="RKD26513.1"/>
    <property type="molecule type" value="Genomic_DNA"/>
</dbReference>
<evidence type="ECO:0000256" key="1">
    <source>
        <dbReference type="ARBA" id="ARBA00010203"/>
    </source>
</evidence>
<evidence type="ECO:0000313" key="9">
    <source>
        <dbReference type="Proteomes" id="UP000284219"/>
    </source>
</evidence>
<dbReference type="Proteomes" id="UP000284219">
    <property type="component" value="Unassembled WGS sequence"/>
</dbReference>
<dbReference type="GO" id="GO:0003677">
    <property type="term" value="F:DNA binding"/>
    <property type="evidence" value="ECO:0007669"/>
    <property type="project" value="InterPro"/>
</dbReference>